<dbReference type="Pfam" id="PF00072">
    <property type="entry name" value="Response_reg"/>
    <property type="match status" value="1"/>
</dbReference>
<dbReference type="InterPro" id="IPR003661">
    <property type="entry name" value="HisK_dim/P_dom"/>
</dbReference>
<dbReference type="SMART" id="SM00091">
    <property type="entry name" value="PAS"/>
    <property type="match status" value="2"/>
</dbReference>
<comment type="catalytic activity">
    <reaction evidence="1">
        <text>ATP + protein L-histidine = ADP + protein N-phospho-L-histidine.</text>
        <dbReference type="EC" id="2.7.13.3"/>
    </reaction>
</comment>
<dbReference type="SMART" id="SM00448">
    <property type="entry name" value="REC"/>
    <property type="match status" value="1"/>
</dbReference>
<evidence type="ECO:0000259" key="10">
    <source>
        <dbReference type="PROSITE" id="PS50110"/>
    </source>
</evidence>
<name>A0A258HLZ5_9CAUL</name>
<feature type="region of interest" description="Disordered" evidence="8">
    <location>
        <begin position="1"/>
        <end position="38"/>
    </location>
</feature>
<dbReference type="SMART" id="SM00387">
    <property type="entry name" value="HATPase_c"/>
    <property type="match status" value="1"/>
</dbReference>
<protein>
    <recommendedName>
        <fullName evidence="2">histidine kinase</fullName>
        <ecNumber evidence="2">2.7.13.3</ecNumber>
    </recommendedName>
</protein>
<dbReference type="InterPro" id="IPR005467">
    <property type="entry name" value="His_kinase_dom"/>
</dbReference>
<dbReference type="SUPFAM" id="SSF55874">
    <property type="entry name" value="ATPase domain of HSP90 chaperone/DNA topoisomerase II/histidine kinase"/>
    <property type="match status" value="1"/>
</dbReference>
<dbReference type="AlphaFoldDB" id="A0A258HLZ5"/>
<dbReference type="FunFam" id="3.30.565.10:FF:000010">
    <property type="entry name" value="Sensor histidine kinase RcsC"/>
    <property type="match status" value="1"/>
</dbReference>
<evidence type="ECO:0000313" key="13">
    <source>
        <dbReference type="EMBL" id="OYX57382.1"/>
    </source>
</evidence>
<dbReference type="CDD" id="cd17546">
    <property type="entry name" value="REC_hyHK_CKI1_RcsC-like"/>
    <property type="match status" value="1"/>
</dbReference>
<dbReference type="Gene3D" id="3.40.50.2300">
    <property type="match status" value="1"/>
</dbReference>
<accession>A0A258HLZ5</accession>
<dbReference type="PROSITE" id="PS50112">
    <property type="entry name" value="PAS"/>
    <property type="match status" value="2"/>
</dbReference>
<dbReference type="PRINTS" id="PR00344">
    <property type="entry name" value="BCTRLSENSOR"/>
</dbReference>
<dbReference type="CDD" id="cd16922">
    <property type="entry name" value="HATPase_EvgS-ArcB-TorS-like"/>
    <property type="match status" value="1"/>
</dbReference>
<dbReference type="InterPro" id="IPR011006">
    <property type="entry name" value="CheY-like_superfamily"/>
</dbReference>
<dbReference type="InterPro" id="IPR036097">
    <property type="entry name" value="HisK_dim/P_sf"/>
</dbReference>
<evidence type="ECO:0000256" key="3">
    <source>
        <dbReference type="ARBA" id="ARBA00022553"/>
    </source>
</evidence>
<dbReference type="GO" id="GO:0000155">
    <property type="term" value="F:phosphorelay sensor kinase activity"/>
    <property type="evidence" value="ECO:0007669"/>
    <property type="project" value="InterPro"/>
</dbReference>
<dbReference type="InterPro" id="IPR001789">
    <property type="entry name" value="Sig_transdc_resp-reg_receiver"/>
</dbReference>
<dbReference type="PANTHER" id="PTHR45339:SF3">
    <property type="entry name" value="HISTIDINE KINASE"/>
    <property type="match status" value="1"/>
</dbReference>
<feature type="domain" description="Response regulatory" evidence="10">
    <location>
        <begin position="710"/>
        <end position="827"/>
    </location>
</feature>
<evidence type="ECO:0000256" key="6">
    <source>
        <dbReference type="ARBA" id="ARBA00023012"/>
    </source>
</evidence>
<feature type="modified residue" description="4-aspartylphosphate" evidence="7">
    <location>
        <position position="759"/>
    </location>
</feature>
<dbReference type="InterPro" id="IPR000014">
    <property type="entry name" value="PAS"/>
</dbReference>
<evidence type="ECO:0000256" key="1">
    <source>
        <dbReference type="ARBA" id="ARBA00000085"/>
    </source>
</evidence>
<feature type="domain" description="PAS" evidence="11">
    <location>
        <begin position="327"/>
        <end position="397"/>
    </location>
</feature>
<comment type="caution">
    <text evidence="13">The sequence shown here is derived from an EMBL/GenBank/DDBJ whole genome shotgun (WGS) entry which is preliminary data.</text>
</comment>
<keyword evidence="5" id="KW-0418">Kinase</keyword>
<dbReference type="InterPro" id="IPR003018">
    <property type="entry name" value="GAF"/>
</dbReference>
<dbReference type="PROSITE" id="PS50113">
    <property type="entry name" value="PAC"/>
    <property type="match status" value="2"/>
</dbReference>
<keyword evidence="3 7" id="KW-0597">Phosphoprotein</keyword>
<dbReference type="InterPro" id="IPR000700">
    <property type="entry name" value="PAS-assoc_C"/>
</dbReference>
<dbReference type="SMART" id="SM00086">
    <property type="entry name" value="PAC"/>
    <property type="match status" value="2"/>
</dbReference>
<dbReference type="PANTHER" id="PTHR45339">
    <property type="entry name" value="HYBRID SIGNAL TRANSDUCTION HISTIDINE KINASE J"/>
    <property type="match status" value="1"/>
</dbReference>
<evidence type="ECO:0000259" key="9">
    <source>
        <dbReference type="PROSITE" id="PS50109"/>
    </source>
</evidence>
<dbReference type="Gene3D" id="3.30.565.10">
    <property type="entry name" value="Histidine kinase-like ATPase, C-terminal domain"/>
    <property type="match status" value="1"/>
</dbReference>
<dbReference type="SUPFAM" id="SSF47384">
    <property type="entry name" value="Homodimeric domain of signal transducing histidine kinase"/>
    <property type="match status" value="1"/>
</dbReference>
<organism evidence="13 14">
    <name type="scientific">Brevundimonas subvibrioides</name>
    <dbReference type="NCBI Taxonomy" id="74313"/>
    <lineage>
        <taxon>Bacteria</taxon>
        <taxon>Pseudomonadati</taxon>
        <taxon>Pseudomonadota</taxon>
        <taxon>Alphaproteobacteria</taxon>
        <taxon>Caulobacterales</taxon>
        <taxon>Caulobacteraceae</taxon>
        <taxon>Brevundimonas</taxon>
    </lineage>
</organism>
<dbReference type="InterPro" id="IPR035965">
    <property type="entry name" value="PAS-like_dom_sf"/>
</dbReference>
<feature type="compositionally biased region" description="Polar residues" evidence="8">
    <location>
        <begin position="18"/>
        <end position="29"/>
    </location>
</feature>
<feature type="domain" description="PAC" evidence="12">
    <location>
        <begin position="403"/>
        <end position="455"/>
    </location>
</feature>
<evidence type="ECO:0000259" key="12">
    <source>
        <dbReference type="PROSITE" id="PS50113"/>
    </source>
</evidence>
<keyword evidence="4" id="KW-0808">Transferase</keyword>
<dbReference type="NCBIfam" id="TIGR00229">
    <property type="entry name" value="sensory_box"/>
    <property type="match status" value="2"/>
</dbReference>
<evidence type="ECO:0000259" key="11">
    <source>
        <dbReference type="PROSITE" id="PS50112"/>
    </source>
</evidence>
<dbReference type="InterPro" id="IPR013655">
    <property type="entry name" value="PAS_fold_3"/>
</dbReference>
<dbReference type="PROSITE" id="PS50109">
    <property type="entry name" value="HIS_KIN"/>
    <property type="match status" value="1"/>
</dbReference>
<evidence type="ECO:0000313" key="14">
    <source>
        <dbReference type="Proteomes" id="UP000216147"/>
    </source>
</evidence>
<evidence type="ECO:0000256" key="8">
    <source>
        <dbReference type="SAM" id="MobiDB-lite"/>
    </source>
</evidence>
<proteinExistence type="predicted"/>
<dbReference type="Gene3D" id="1.10.287.130">
    <property type="match status" value="1"/>
</dbReference>
<gene>
    <name evidence="13" type="ORF">B7Y86_06675</name>
</gene>
<dbReference type="Pfam" id="PF02518">
    <property type="entry name" value="HATPase_c"/>
    <property type="match status" value="1"/>
</dbReference>
<dbReference type="SUPFAM" id="SSF55785">
    <property type="entry name" value="PYP-like sensor domain (PAS domain)"/>
    <property type="match status" value="2"/>
</dbReference>
<keyword evidence="6" id="KW-0902">Two-component regulatory system</keyword>
<feature type="domain" description="PAC" evidence="12">
    <location>
        <begin position="274"/>
        <end position="326"/>
    </location>
</feature>
<dbReference type="Pfam" id="PF00512">
    <property type="entry name" value="HisKA"/>
    <property type="match status" value="1"/>
</dbReference>
<dbReference type="SUPFAM" id="SSF55781">
    <property type="entry name" value="GAF domain-like"/>
    <property type="match status" value="1"/>
</dbReference>
<evidence type="ECO:0000256" key="5">
    <source>
        <dbReference type="ARBA" id="ARBA00022777"/>
    </source>
</evidence>
<dbReference type="PROSITE" id="PS50110">
    <property type="entry name" value="RESPONSE_REGULATORY"/>
    <property type="match status" value="1"/>
</dbReference>
<dbReference type="InterPro" id="IPR001610">
    <property type="entry name" value="PAC"/>
</dbReference>
<dbReference type="Pfam" id="PF08447">
    <property type="entry name" value="PAS_3"/>
    <property type="match status" value="2"/>
</dbReference>
<dbReference type="CDD" id="cd00082">
    <property type="entry name" value="HisKA"/>
    <property type="match status" value="1"/>
</dbReference>
<evidence type="ECO:0000256" key="4">
    <source>
        <dbReference type="ARBA" id="ARBA00022679"/>
    </source>
</evidence>
<dbReference type="Gene3D" id="3.30.450.20">
    <property type="entry name" value="PAS domain"/>
    <property type="match status" value="2"/>
</dbReference>
<dbReference type="SMART" id="SM00388">
    <property type="entry name" value="HisKA"/>
    <property type="match status" value="1"/>
</dbReference>
<dbReference type="Gene3D" id="3.30.450.40">
    <property type="match status" value="1"/>
</dbReference>
<sequence>MRRTGSRSGAWRRPTPELANQNFGPQRQSPRQDGDPHMTASSALVKETTQGGDQAAFDRLVTLACSIFDTPIIMLSVLDGDRTFFRCNVPISLASMPREQSVSHIVTTMGQDGLLVVEDAAALAPFNADPMVTGPDGIRFYAGAAISTADGRMVGAFSILDTKPRPRPSDQMLDTLKLMAGMAGGILDQTAATRLIDEQLGVLRMAEQMSGVGNWRLDLATRKVSWSEEVYRIHGASPETFDPSYQDAVSFYHPEDREVVRASVKRCIDTGEDYEFKLRLVRADGDERIVISRGMVERDADGRSVAVYGVFQDVTEAETAHARIVVSEARYRMLADGATDIIISYGVDGIVTYVSPSVEASSGKTPAEVIGRPVTDMILPEDVPALAESFRALVRLPVGQSWRGVRYRGVHRNGSVRWFEARTGVIRDDEGLVIGFHDVVRDITETKRLEEELIAARDVAEAAARVKSEFLANMSHELRTPLTSVIGFSGLLKESAELPETERRYAERIATASEALLSVINDILDYSKLEAEAVGLDATAFDPAATARGAAAIVETQCRAKGLGLIVEIADDLPVAIIGDEGRLRQVTLNFLSNAVKFTVSGEIRLDVRRCGGQLRVAVSDSGIGIASEKIAALFERFTQADASTTRVYGGTGLGLAISRRLIELMGGVIGVDSRPGEGSTFWFEIPLVEAEGPAEAAVGEVILLAPGTRILLADDAPANRELMRIILSGWGVELDMVCDGAEAVAAASKGDYDLILMDVHMPVMDGMDAARAIRALNGARASVPILALTANVQPEQIEACARAGMDGHVGKPIHMGDLIGAIAGALTLRRQERRRSGVTVEGSGIPINGSSESACDFNGRSF</sequence>
<dbReference type="InterPro" id="IPR029016">
    <property type="entry name" value="GAF-like_dom_sf"/>
</dbReference>
<dbReference type="InterPro" id="IPR004358">
    <property type="entry name" value="Sig_transdc_His_kin-like_C"/>
</dbReference>
<dbReference type="CDD" id="cd00130">
    <property type="entry name" value="PAS"/>
    <property type="match status" value="2"/>
</dbReference>
<reference evidence="13 14" key="1">
    <citation type="submission" date="2017-03" db="EMBL/GenBank/DDBJ databases">
        <title>Lifting the veil on microbial sulfur biogeochemistry in mining wastewaters.</title>
        <authorList>
            <person name="Kantor R.S."/>
            <person name="Colenbrander Nelson T."/>
            <person name="Marshall S."/>
            <person name="Bennett D."/>
            <person name="Apte S."/>
            <person name="Camacho D."/>
            <person name="Thomas B.C."/>
            <person name="Warren L.A."/>
            <person name="Banfield J.F."/>
        </authorList>
    </citation>
    <scope>NUCLEOTIDE SEQUENCE [LARGE SCALE GENOMIC DNA]</scope>
    <source>
        <strain evidence="13">32-68-21</strain>
    </source>
</reference>
<dbReference type="InterPro" id="IPR036890">
    <property type="entry name" value="HATPase_C_sf"/>
</dbReference>
<dbReference type="EMBL" id="NCEQ01000006">
    <property type="protein sequence ID" value="OYX57382.1"/>
    <property type="molecule type" value="Genomic_DNA"/>
</dbReference>
<evidence type="ECO:0000256" key="7">
    <source>
        <dbReference type="PROSITE-ProRule" id="PRU00169"/>
    </source>
</evidence>
<feature type="domain" description="Histidine kinase" evidence="9">
    <location>
        <begin position="473"/>
        <end position="690"/>
    </location>
</feature>
<feature type="domain" description="PAS" evidence="11">
    <location>
        <begin position="215"/>
        <end position="271"/>
    </location>
</feature>
<dbReference type="Gene3D" id="2.10.70.100">
    <property type="match status" value="1"/>
</dbReference>
<dbReference type="SUPFAM" id="SSF52172">
    <property type="entry name" value="CheY-like"/>
    <property type="match status" value="1"/>
</dbReference>
<dbReference type="Proteomes" id="UP000216147">
    <property type="component" value="Unassembled WGS sequence"/>
</dbReference>
<dbReference type="EC" id="2.7.13.3" evidence="2"/>
<dbReference type="Pfam" id="PF01590">
    <property type="entry name" value="GAF"/>
    <property type="match status" value="1"/>
</dbReference>
<evidence type="ECO:0000256" key="2">
    <source>
        <dbReference type="ARBA" id="ARBA00012438"/>
    </source>
</evidence>
<dbReference type="InterPro" id="IPR003594">
    <property type="entry name" value="HATPase_dom"/>
</dbReference>